<proteinExistence type="predicted"/>
<dbReference type="Gene3D" id="3.30.70.100">
    <property type="match status" value="1"/>
</dbReference>
<name>A0ABW0VV29_9BACL</name>
<dbReference type="InterPro" id="IPR011008">
    <property type="entry name" value="Dimeric_a/b-barrel"/>
</dbReference>
<comment type="caution">
    <text evidence="2">The sequence shown here is derived from an EMBL/GenBank/DDBJ whole genome shotgun (WGS) entry which is preliminary data.</text>
</comment>
<dbReference type="SUPFAM" id="SSF54909">
    <property type="entry name" value="Dimeric alpha+beta barrel"/>
    <property type="match status" value="1"/>
</dbReference>
<evidence type="ECO:0000313" key="3">
    <source>
        <dbReference type="Proteomes" id="UP001596047"/>
    </source>
</evidence>
<gene>
    <name evidence="2" type="ORF">ACFPYJ_11510</name>
</gene>
<dbReference type="Proteomes" id="UP001596047">
    <property type="component" value="Unassembled WGS sequence"/>
</dbReference>
<evidence type="ECO:0000259" key="1">
    <source>
        <dbReference type="PROSITE" id="PS51502"/>
    </source>
</evidence>
<protein>
    <recommendedName>
        <fullName evidence="1">Stress-response A/B barrel domain-containing protein</fullName>
    </recommendedName>
</protein>
<accession>A0ABW0VV29</accession>
<dbReference type="RefSeq" id="WP_379188285.1">
    <property type="nucleotide sequence ID" value="NZ_JBHSOW010000040.1"/>
</dbReference>
<dbReference type="PROSITE" id="PS51502">
    <property type="entry name" value="S_R_A_B_BARREL"/>
    <property type="match status" value="1"/>
</dbReference>
<dbReference type="EMBL" id="JBHSOW010000040">
    <property type="protein sequence ID" value="MFC5649737.1"/>
    <property type="molecule type" value="Genomic_DNA"/>
</dbReference>
<evidence type="ECO:0000313" key="2">
    <source>
        <dbReference type="EMBL" id="MFC5649737.1"/>
    </source>
</evidence>
<sequence>MLITKFASMRDMETYLADPLHLQVAKFIGGVLDTQASVCCEI</sequence>
<keyword evidence="3" id="KW-1185">Reference proteome</keyword>
<reference evidence="3" key="1">
    <citation type="journal article" date="2019" name="Int. J. Syst. Evol. Microbiol.">
        <title>The Global Catalogue of Microorganisms (GCM) 10K type strain sequencing project: providing services to taxonomists for standard genome sequencing and annotation.</title>
        <authorList>
            <consortium name="The Broad Institute Genomics Platform"/>
            <consortium name="The Broad Institute Genome Sequencing Center for Infectious Disease"/>
            <person name="Wu L."/>
            <person name="Ma J."/>
        </authorList>
    </citation>
    <scope>NUCLEOTIDE SEQUENCE [LARGE SCALE GENOMIC DNA]</scope>
    <source>
        <strain evidence="3">CGMCC 1.3240</strain>
    </source>
</reference>
<organism evidence="2 3">
    <name type="scientific">Paenibacillus solisilvae</name>
    <dbReference type="NCBI Taxonomy" id="2486751"/>
    <lineage>
        <taxon>Bacteria</taxon>
        <taxon>Bacillati</taxon>
        <taxon>Bacillota</taxon>
        <taxon>Bacilli</taxon>
        <taxon>Bacillales</taxon>
        <taxon>Paenibacillaceae</taxon>
        <taxon>Paenibacillus</taxon>
    </lineage>
</organism>
<dbReference type="InterPro" id="IPR013097">
    <property type="entry name" value="Dabb"/>
</dbReference>
<feature type="domain" description="Stress-response A/B barrel" evidence="1">
    <location>
        <begin position="1"/>
        <end position="40"/>
    </location>
</feature>